<feature type="chain" id="PRO_5043846667" evidence="1">
    <location>
        <begin position="21"/>
        <end position="50"/>
    </location>
</feature>
<sequence length="50" mass="5024">MLIRPFILAAGSLCVAGASAQSSLTVFGVVDAGISRYSTKSSAYGPAALF</sequence>
<protein>
    <submittedName>
        <fullName evidence="2">Porin</fullName>
    </submittedName>
</protein>
<evidence type="ECO:0000313" key="2">
    <source>
        <dbReference type="EMBL" id="MDP9975335.1"/>
    </source>
</evidence>
<evidence type="ECO:0000313" key="3">
    <source>
        <dbReference type="Proteomes" id="UP001224845"/>
    </source>
</evidence>
<dbReference type="Proteomes" id="UP001224845">
    <property type="component" value="Unassembled WGS sequence"/>
</dbReference>
<comment type="caution">
    <text evidence="2">The sequence shown here is derived from an EMBL/GenBank/DDBJ whole genome shotgun (WGS) entry which is preliminary data.</text>
</comment>
<reference evidence="2" key="1">
    <citation type="submission" date="2023-07" db="EMBL/GenBank/DDBJ databases">
        <title>Sorghum-associated microbial communities from plants grown in Nebraska, USA.</title>
        <authorList>
            <person name="Schachtman D."/>
        </authorList>
    </citation>
    <scope>NUCLEOTIDE SEQUENCE</scope>
    <source>
        <strain evidence="2">DS3315</strain>
    </source>
</reference>
<proteinExistence type="predicted"/>
<feature type="non-terminal residue" evidence="2">
    <location>
        <position position="50"/>
    </location>
</feature>
<evidence type="ECO:0000256" key="1">
    <source>
        <dbReference type="SAM" id="SignalP"/>
    </source>
</evidence>
<keyword evidence="1" id="KW-0732">Signal</keyword>
<dbReference type="AlphaFoldDB" id="A0AAW8EQM2"/>
<gene>
    <name evidence="2" type="ORF">J2W39_006625</name>
</gene>
<dbReference type="EMBL" id="JAUSRV010000031">
    <property type="protein sequence ID" value="MDP9975335.1"/>
    <property type="molecule type" value="Genomic_DNA"/>
</dbReference>
<organism evidence="2 3">
    <name type="scientific">Variovorax paradoxus</name>
    <dbReference type="NCBI Taxonomy" id="34073"/>
    <lineage>
        <taxon>Bacteria</taxon>
        <taxon>Pseudomonadati</taxon>
        <taxon>Pseudomonadota</taxon>
        <taxon>Betaproteobacteria</taxon>
        <taxon>Burkholderiales</taxon>
        <taxon>Comamonadaceae</taxon>
        <taxon>Variovorax</taxon>
    </lineage>
</organism>
<name>A0AAW8EQM2_VARPD</name>
<feature type="signal peptide" evidence="1">
    <location>
        <begin position="1"/>
        <end position="20"/>
    </location>
</feature>
<accession>A0AAW8EQM2</accession>